<evidence type="ECO:0000256" key="1">
    <source>
        <dbReference type="ARBA" id="ARBA00001917"/>
    </source>
</evidence>
<organism evidence="10 11">
    <name type="scientific">Clostridium acetireducens DSM 10703</name>
    <dbReference type="NCBI Taxonomy" id="1121290"/>
    <lineage>
        <taxon>Bacteria</taxon>
        <taxon>Bacillati</taxon>
        <taxon>Bacillota</taxon>
        <taxon>Clostridia</taxon>
        <taxon>Eubacteriales</taxon>
        <taxon>Clostridiaceae</taxon>
        <taxon>Clostridium</taxon>
    </lineage>
</organism>
<dbReference type="PANTHER" id="PTHR43717">
    <property type="entry name" value="ANAEROBIC NITRIC OXIDE REDUCTASE FLAVORUBREDOXIN"/>
    <property type="match status" value="1"/>
</dbReference>
<dbReference type="Pfam" id="PF00258">
    <property type="entry name" value="Flavodoxin_1"/>
    <property type="match status" value="1"/>
</dbReference>
<evidence type="ECO:0000259" key="9">
    <source>
        <dbReference type="PROSITE" id="PS50902"/>
    </source>
</evidence>
<comment type="similarity">
    <text evidence="2 7">Belongs to the flavodoxin family.</text>
</comment>
<evidence type="ECO:0000256" key="7">
    <source>
        <dbReference type="RuleBase" id="RU367037"/>
    </source>
</evidence>
<dbReference type="PATRIC" id="fig|1121290.3.peg.2326"/>
<dbReference type="GO" id="GO:0016651">
    <property type="term" value="F:oxidoreductase activity, acting on NAD(P)H"/>
    <property type="evidence" value="ECO:0007669"/>
    <property type="project" value="UniProtKB-ARBA"/>
</dbReference>
<dbReference type="InterPro" id="IPR008254">
    <property type="entry name" value="Flavodoxin/NO_synth"/>
</dbReference>
<feature type="compositionally biased region" description="Basic and acidic residues" evidence="8">
    <location>
        <begin position="131"/>
        <end position="145"/>
    </location>
</feature>
<evidence type="ECO:0000256" key="2">
    <source>
        <dbReference type="ARBA" id="ARBA00005267"/>
    </source>
</evidence>
<dbReference type="PROSITE" id="PS50902">
    <property type="entry name" value="FLAVODOXIN_LIKE"/>
    <property type="match status" value="1"/>
</dbReference>
<evidence type="ECO:0000256" key="3">
    <source>
        <dbReference type="ARBA" id="ARBA00022448"/>
    </source>
</evidence>
<feature type="region of interest" description="Disordered" evidence="8">
    <location>
        <begin position="124"/>
        <end position="145"/>
    </location>
</feature>
<proteinExistence type="inferred from homology"/>
<keyword evidence="3 7" id="KW-0813">Transport</keyword>
<dbReference type="GO" id="GO:0009055">
    <property type="term" value="F:electron transfer activity"/>
    <property type="evidence" value="ECO:0007669"/>
    <property type="project" value="UniProtKB-UniRule"/>
</dbReference>
<dbReference type="EMBL" id="LZFO01000070">
    <property type="protein sequence ID" value="OFH96943.1"/>
    <property type="molecule type" value="Genomic_DNA"/>
</dbReference>
<keyword evidence="5 7" id="KW-0288">FMN</keyword>
<evidence type="ECO:0000313" key="11">
    <source>
        <dbReference type="Proteomes" id="UP000175744"/>
    </source>
</evidence>
<dbReference type="NCBIfam" id="TIGR01753">
    <property type="entry name" value="flav_short"/>
    <property type="match status" value="1"/>
</dbReference>
<comment type="function">
    <text evidence="7">Low-potential electron donor to a number of redox enzymes.</text>
</comment>
<comment type="caution">
    <text evidence="10">The sequence shown here is derived from an EMBL/GenBank/DDBJ whole genome shotgun (WGS) entry which is preliminary data.</text>
</comment>
<feature type="domain" description="Flavodoxin-like" evidence="9">
    <location>
        <begin position="4"/>
        <end position="141"/>
    </location>
</feature>
<dbReference type="Gene3D" id="3.40.50.360">
    <property type="match status" value="1"/>
</dbReference>
<dbReference type="PANTHER" id="PTHR43717:SF1">
    <property type="entry name" value="ANAEROBIC NITRIC OXIDE REDUCTASE FLAVORUBREDOXIN"/>
    <property type="match status" value="1"/>
</dbReference>
<keyword evidence="4 7" id="KW-0285">Flavoprotein</keyword>
<gene>
    <name evidence="10" type="ORF">CLOACE_22960</name>
</gene>
<dbReference type="OrthoDB" id="9790745at2"/>
<dbReference type="SUPFAM" id="SSF52218">
    <property type="entry name" value="Flavoproteins"/>
    <property type="match status" value="1"/>
</dbReference>
<dbReference type="InterPro" id="IPR010087">
    <property type="entry name" value="Flav_short"/>
</dbReference>
<dbReference type="InterPro" id="IPR029039">
    <property type="entry name" value="Flavoprotein-like_sf"/>
</dbReference>
<evidence type="ECO:0000256" key="5">
    <source>
        <dbReference type="ARBA" id="ARBA00022643"/>
    </source>
</evidence>
<accession>A0A1E8EVD0</accession>
<keyword evidence="11" id="KW-1185">Reference proteome</keyword>
<dbReference type="GO" id="GO:0010181">
    <property type="term" value="F:FMN binding"/>
    <property type="evidence" value="ECO:0007669"/>
    <property type="project" value="UniProtKB-UniRule"/>
</dbReference>
<name>A0A1E8EVD0_9CLOT</name>
<dbReference type="Proteomes" id="UP000175744">
    <property type="component" value="Unassembled WGS sequence"/>
</dbReference>
<reference evidence="10 11" key="1">
    <citation type="submission" date="2016-06" db="EMBL/GenBank/DDBJ databases">
        <title>Genome sequence of Clostridium acetireducens DSM 10703.</title>
        <authorList>
            <person name="Poehlein A."/>
            <person name="Fluechter S."/>
            <person name="Duerre P."/>
            <person name="Daniel R."/>
        </authorList>
    </citation>
    <scope>NUCLEOTIDE SEQUENCE [LARGE SCALE GENOMIC DNA]</scope>
    <source>
        <strain evidence="10 11">DSM 10703</strain>
    </source>
</reference>
<dbReference type="AlphaFoldDB" id="A0A1E8EVD0"/>
<evidence type="ECO:0000256" key="8">
    <source>
        <dbReference type="SAM" id="MobiDB-lite"/>
    </source>
</evidence>
<evidence type="ECO:0000256" key="4">
    <source>
        <dbReference type="ARBA" id="ARBA00022630"/>
    </source>
</evidence>
<evidence type="ECO:0000256" key="6">
    <source>
        <dbReference type="ARBA" id="ARBA00022982"/>
    </source>
</evidence>
<dbReference type="RefSeq" id="WP_070111386.1">
    <property type="nucleotide sequence ID" value="NZ_LZFO01000070.1"/>
</dbReference>
<dbReference type="NCBIfam" id="NF004049">
    <property type="entry name" value="PRK05568.1"/>
    <property type="match status" value="1"/>
</dbReference>
<sequence>MKKILITYWSGTGNTEQMANLVAEGASGDGIEVILKNVSETSTDDVKNADAVALGCPAMGDEVLEESEMEPFVDSISSIVEGKPCVIFGSFGWGDGKWMRDWYEKMEGYKAKLVADEGLMVNGEPAGADEDSCKELGKTLKDSIS</sequence>
<dbReference type="STRING" id="1121290.CLAOCE_22960"/>
<keyword evidence="6 7" id="KW-0249">Electron transport</keyword>
<evidence type="ECO:0000313" key="10">
    <source>
        <dbReference type="EMBL" id="OFH96943.1"/>
    </source>
</evidence>
<protein>
    <recommendedName>
        <fullName evidence="7">Flavodoxin</fullName>
    </recommendedName>
</protein>
<comment type="cofactor">
    <cofactor evidence="1 7">
        <name>FMN</name>
        <dbReference type="ChEBI" id="CHEBI:58210"/>
    </cofactor>
</comment>